<sequence>MPHLRYHPIVNIPHPTYFTHLVFNALANAHSAPSNKPTDRLAPDPIANIPHPPTHLTPPALSRQYTVITPNVGSPTRLPARSIIRYPILLSIVNCFQPLFTAIHLTYLFDYY</sequence>
<name>A0A9P3PQB5_LYOSH</name>
<keyword evidence="1" id="KW-1133">Transmembrane helix</keyword>
<dbReference type="Proteomes" id="UP001063166">
    <property type="component" value="Unassembled WGS sequence"/>
</dbReference>
<keyword evidence="1" id="KW-0812">Transmembrane</keyword>
<evidence type="ECO:0000313" key="2">
    <source>
        <dbReference type="EMBL" id="GLB40093.1"/>
    </source>
</evidence>
<protein>
    <submittedName>
        <fullName evidence="2">Uncharacterized protein</fullName>
    </submittedName>
</protein>
<keyword evidence="3" id="KW-1185">Reference proteome</keyword>
<dbReference type="EMBL" id="BRPK01000007">
    <property type="protein sequence ID" value="GLB40093.1"/>
    <property type="molecule type" value="Genomic_DNA"/>
</dbReference>
<comment type="caution">
    <text evidence="2">The sequence shown here is derived from an EMBL/GenBank/DDBJ whole genome shotgun (WGS) entry which is preliminary data.</text>
</comment>
<reference evidence="2" key="1">
    <citation type="submission" date="2022-07" db="EMBL/GenBank/DDBJ databases">
        <title>The genome of Lyophyllum shimeji provides insight into the initial evolution of ectomycorrhizal fungal genome.</title>
        <authorList>
            <person name="Kobayashi Y."/>
            <person name="Shibata T."/>
            <person name="Hirakawa H."/>
            <person name="Shigenobu S."/>
            <person name="Nishiyama T."/>
            <person name="Yamada A."/>
            <person name="Hasebe M."/>
            <person name="Kawaguchi M."/>
        </authorList>
    </citation>
    <scope>NUCLEOTIDE SEQUENCE</scope>
    <source>
        <strain evidence="2">AT787</strain>
    </source>
</reference>
<evidence type="ECO:0000256" key="1">
    <source>
        <dbReference type="SAM" id="Phobius"/>
    </source>
</evidence>
<feature type="transmembrane region" description="Helical" evidence="1">
    <location>
        <begin position="86"/>
        <end position="109"/>
    </location>
</feature>
<dbReference type="AlphaFoldDB" id="A0A9P3PQB5"/>
<proteinExistence type="predicted"/>
<organism evidence="2 3">
    <name type="scientific">Lyophyllum shimeji</name>
    <name type="common">Hon-shimeji</name>
    <name type="synonym">Tricholoma shimeji</name>
    <dbReference type="NCBI Taxonomy" id="47721"/>
    <lineage>
        <taxon>Eukaryota</taxon>
        <taxon>Fungi</taxon>
        <taxon>Dikarya</taxon>
        <taxon>Basidiomycota</taxon>
        <taxon>Agaricomycotina</taxon>
        <taxon>Agaricomycetes</taxon>
        <taxon>Agaricomycetidae</taxon>
        <taxon>Agaricales</taxon>
        <taxon>Tricholomatineae</taxon>
        <taxon>Lyophyllaceae</taxon>
        <taxon>Lyophyllum</taxon>
    </lineage>
</organism>
<keyword evidence="1" id="KW-0472">Membrane</keyword>
<accession>A0A9P3PQB5</accession>
<gene>
    <name evidence="2" type="ORF">LshimejAT787_0706030</name>
</gene>
<evidence type="ECO:0000313" key="3">
    <source>
        <dbReference type="Proteomes" id="UP001063166"/>
    </source>
</evidence>